<evidence type="ECO:0000256" key="3">
    <source>
        <dbReference type="ARBA" id="ARBA00022630"/>
    </source>
</evidence>
<feature type="domain" description="FAD dependent oxidoreductase" evidence="7">
    <location>
        <begin position="10"/>
        <end position="351"/>
    </location>
</feature>
<comment type="cofactor">
    <cofactor evidence="1">
        <name>FAD</name>
        <dbReference type="ChEBI" id="CHEBI:57692"/>
    </cofactor>
</comment>
<dbReference type="InterPro" id="IPR036188">
    <property type="entry name" value="FAD/NAD-bd_sf"/>
</dbReference>
<keyword evidence="10" id="KW-1185">Reference proteome</keyword>
<dbReference type="PANTHER" id="PTHR11985:SF35">
    <property type="entry name" value="ANAEROBIC GLYCEROL-3-PHOSPHATE DEHYDROGENASE SUBUNIT A"/>
    <property type="match status" value="1"/>
</dbReference>
<accession>A0A1U9Z7Z9</accession>
<keyword evidence="6 9" id="KW-0560">Oxidoreductase</keyword>
<dbReference type="GO" id="GO:0006071">
    <property type="term" value="P:glycerol metabolic process"/>
    <property type="evidence" value="ECO:0007669"/>
    <property type="project" value="UniProtKB-KW"/>
</dbReference>
<dbReference type="EMBL" id="CP020331">
    <property type="protein sequence ID" value="AQZ53808.1"/>
    <property type="molecule type" value="Genomic_DNA"/>
</dbReference>
<dbReference type="Gene3D" id="1.10.8.870">
    <property type="entry name" value="Alpha-glycerophosphate oxidase, cap domain"/>
    <property type="match status" value="1"/>
</dbReference>
<dbReference type="Proteomes" id="UP000191135">
    <property type="component" value="Plasmid pMM593"/>
</dbReference>
<name>A0A1U9Z7Z9_9HYPH</name>
<dbReference type="RefSeq" id="WP_018067733.1">
    <property type="nucleotide sequence ID" value="NZ_AQWH01000053.1"/>
</dbReference>
<evidence type="ECO:0000256" key="5">
    <source>
        <dbReference type="ARBA" id="ARBA00022827"/>
    </source>
</evidence>
<evidence type="ECO:0000256" key="4">
    <source>
        <dbReference type="ARBA" id="ARBA00022798"/>
    </source>
</evidence>
<proteinExistence type="inferred from homology"/>
<geneLocation type="plasmid" evidence="10">
    <name>pmm593</name>
</geneLocation>
<keyword evidence="4" id="KW-0319">Glycerol metabolism</keyword>
<dbReference type="SUPFAM" id="SSF51905">
    <property type="entry name" value="FAD/NAD(P)-binding domain"/>
    <property type="match status" value="1"/>
</dbReference>
<dbReference type="GO" id="GO:0004368">
    <property type="term" value="F:glycerol-3-phosphate dehydrogenase (quinone) activity"/>
    <property type="evidence" value="ECO:0007669"/>
    <property type="project" value="UniProtKB-EC"/>
</dbReference>
<dbReference type="Gene3D" id="3.30.9.10">
    <property type="entry name" value="D-Amino Acid Oxidase, subunit A, domain 2"/>
    <property type="match status" value="1"/>
</dbReference>
<dbReference type="Pfam" id="PF16901">
    <property type="entry name" value="DAO_C"/>
    <property type="match status" value="1"/>
</dbReference>
<dbReference type="PANTHER" id="PTHR11985">
    <property type="entry name" value="GLYCEROL-3-PHOSPHATE DEHYDROGENASE"/>
    <property type="match status" value="1"/>
</dbReference>
<dbReference type="InterPro" id="IPR031656">
    <property type="entry name" value="DAO_C"/>
</dbReference>
<keyword evidence="5" id="KW-0274">FAD</keyword>
<dbReference type="InterPro" id="IPR038299">
    <property type="entry name" value="DAO_C_sf"/>
</dbReference>
<dbReference type="EC" id="1.1.5.3" evidence="9"/>
<evidence type="ECO:0000256" key="2">
    <source>
        <dbReference type="ARBA" id="ARBA00007330"/>
    </source>
</evidence>
<sequence length="562" mass="61293">MRLASGAGFDVLILGGGVNGVAVFRELALNGVSALLVERSDFCRGASGASSRMAHGGLRYLENREFKLVAESARERNLLLRHAAHFTQPLEVVVPLTSYLQGLPGSILRFLGVGVKGSTLSAAGLKAALALYEHLGRVGRVLPSHRTNLRRIDFPRYLARRYKAVISYFDARIRNPEALVLEMLEEAMAVCPVCAALNHVSWNHQSGSDTFSISDGETGQTFAMRPKLVVNASGAWVDEVNALLGRNTSYVRPVKGAHLVLRHDALFERMAGRAFYFDDGTGRMVISYPLDRTILLGTTEIPTPDPSDDTIAGDEITYLTSAISSLFEDIEVRREHIVAMTTGMRPLQRGGAGDANRANRDHRIAEDRLAGDVPLLSLIGGKWTTFRAFGEQVADRILAHLQRTRSVGTRERDYPGATGFGAGKANAGALVKQLEACFALTSTRAEALVHRYGAVAEQVAAFCAETIDAPLEHLAEFTRNEIRWLVEERAALGLDDLILRRTQIALDGDCSEPLLRELAVLLAQVRGKPASWADCEIERCLAMPSLLCSAGRPASLKERRRG</sequence>
<evidence type="ECO:0000256" key="1">
    <source>
        <dbReference type="ARBA" id="ARBA00001974"/>
    </source>
</evidence>
<dbReference type="Gene3D" id="3.50.50.60">
    <property type="entry name" value="FAD/NAD(P)-binding domain"/>
    <property type="match status" value="1"/>
</dbReference>
<dbReference type="Pfam" id="PF01266">
    <property type="entry name" value="DAO"/>
    <property type="match status" value="1"/>
</dbReference>
<evidence type="ECO:0000313" key="9">
    <source>
        <dbReference type="EMBL" id="AQZ53808.1"/>
    </source>
</evidence>
<evidence type="ECO:0000259" key="8">
    <source>
        <dbReference type="Pfam" id="PF16901"/>
    </source>
</evidence>
<keyword evidence="9" id="KW-0614">Plasmid</keyword>
<evidence type="ECO:0000256" key="6">
    <source>
        <dbReference type="ARBA" id="ARBA00023002"/>
    </source>
</evidence>
<keyword evidence="3" id="KW-0285">Flavoprotein</keyword>
<evidence type="ECO:0000259" key="7">
    <source>
        <dbReference type="Pfam" id="PF01266"/>
    </source>
</evidence>
<reference evidence="9 10" key="1">
    <citation type="submission" date="2017-03" db="EMBL/GenBank/DDBJ databases">
        <title>Foreign affairs: Plasmid Transfer between Roseobacters and Rhizobia.</title>
        <authorList>
            <person name="Bartling P."/>
            <person name="Bunk B."/>
            <person name="Overmann J."/>
            <person name="Brinkmann H."/>
            <person name="Petersen J."/>
        </authorList>
    </citation>
    <scope>NUCLEOTIDE SEQUENCE [LARGE SCALE GENOMIC DNA]</scope>
    <source>
        <strain evidence="9 10">MACL11</strain>
        <plasmid evidence="10">Plasmid pmm593</plasmid>
    </source>
</reference>
<dbReference type="InterPro" id="IPR000447">
    <property type="entry name" value="G3P_DH_FAD-dep"/>
</dbReference>
<feature type="domain" description="Alpha-glycerophosphate oxidase C-terminal" evidence="8">
    <location>
        <begin position="409"/>
        <end position="526"/>
    </location>
</feature>
<evidence type="ECO:0000313" key="10">
    <source>
        <dbReference type="Proteomes" id="UP000191135"/>
    </source>
</evidence>
<protein>
    <submittedName>
        <fullName evidence="9">Aerobic glycerol-3-phosphate dehydrogenase</fullName>
        <ecNumber evidence="9">1.1.5.3</ecNumber>
    </submittedName>
</protein>
<gene>
    <name evidence="9" type="primary">glpD_6</name>
    <name evidence="9" type="ORF">Mame_04516</name>
</gene>
<dbReference type="eggNOG" id="COG0578">
    <property type="taxonomic scope" value="Bacteria"/>
</dbReference>
<dbReference type="KEGG" id="mmed:Mame_04516"/>
<dbReference type="PRINTS" id="PR01001">
    <property type="entry name" value="FADG3PDH"/>
</dbReference>
<organism evidence="9 10">
    <name type="scientific">Martelella mediterranea DSM 17316</name>
    <dbReference type="NCBI Taxonomy" id="1122214"/>
    <lineage>
        <taxon>Bacteria</taxon>
        <taxon>Pseudomonadati</taxon>
        <taxon>Pseudomonadota</taxon>
        <taxon>Alphaproteobacteria</taxon>
        <taxon>Hyphomicrobiales</taxon>
        <taxon>Aurantimonadaceae</taxon>
        <taxon>Martelella</taxon>
    </lineage>
</organism>
<dbReference type="AlphaFoldDB" id="A0A1U9Z7Z9"/>
<dbReference type="OrthoDB" id="9766796at2"/>
<dbReference type="InterPro" id="IPR006076">
    <property type="entry name" value="FAD-dep_OxRdtase"/>
</dbReference>
<dbReference type="GO" id="GO:0046168">
    <property type="term" value="P:glycerol-3-phosphate catabolic process"/>
    <property type="evidence" value="ECO:0007669"/>
    <property type="project" value="TreeGrafter"/>
</dbReference>
<comment type="similarity">
    <text evidence="2">Belongs to the FAD-dependent glycerol-3-phosphate dehydrogenase family.</text>
</comment>